<keyword evidence="2" id="KW-1185">Reference proteome</keyword>
<name>A0A1M4X7W2_9CLOT</name>
<dbReference type="EMBL" id="FQVG01000022">
    <property type="protein sequence ID" value="SHE89569.1"/>
    <property type="molecule type" value="Genomic_DNA"/>
</dbReference>
<evidence type="ECO:0008006" key="3">
    <source>
        <dbReference type="Google" id="ProtNLM"/>
    </source>
</evidence>
<sequence>MLNEELKEKILELRKKGYGYTSIASVLKVKKDDVRNLCKRYGLDGYWYSLNADSIKIVEKVKTCRNCDKQIIDNNSKGRKRIFCSKNCRLEFYNKIYLRKKGF</sequence>
<dbReference type="Proteomes" id="UP000184423">
    <property type="component" value="Unassembled WGS sequence"/>
</dbReference>
<gene>
    <name evidence="1" type="ORF">SAMN02746091_01338</name>
</gene>
<dbReference type="AlphaFoldDB" id="A0A1M4X7W2"/>
<dbReference type="InterPro" id="IPR036388">
    <property type="entry name" value="WH-like_DNA-bd_sf"/>
</dbReference>
<dbReference type="Gene3D" id="1.10.10.10">
    <property type="entry name" value="Winged helix-like DNA-binding domain superfamily/Winged helix DNA-binding domain"/>
    <property type="match status" value="1"/>
</dbReference>
<proteinExistence type="predicted"/>
<organism evidence="1 2">
    <name type="scientific">Caloramator proteoclasticus DSM 10124</name>
    <dbReference type="NCBI Taxonomy" id="1121262"/>
    <lineage>
        <taxon>Bacteria</taxon>
        <taxon>Bacillati</taxon>
        <taxon>Bacillota</taxon>
        <taxon>Clostridia</taxon>
        <taxon>Eubacteriales</taxon>
        <taxon>Clostridiaceae</taxon>
        <taxon>Caloramator</taxon>
    </lineage>
</organism>
<evidence type="ECO:0000313" key="2">
    <source>
        <dbReference type="Proteomes" id="UP000184423"/>
    </source>
</evidence>
<protein>
    <recommendedName>
        <fullName evidence="3">Helix-turn-helix domain-containing protein</fullName>
    </recommendedName>
</protein>
<accession>A0A1M4X7W2</accession>
<reference evidence="2" key="1">
    <citation type="submission" date="2016-11" db="EMBL/GenBank/DDBJ databases">
        <authorList>
            <person name="Varghese N."/>
            <person name="Submissions S."/>
        </authorList>
    </citation>
    <scope>NUCLEOTIDE SEQUENCE [LARGE SCALE GENOMIC DNA]</scope>
    <source>
        <strain evidence="2">DSM 10124</strain>
    </source>
</reference>
<dbReference type="RefSeq" id="WP_073248577.1">
    <property type="nucleotide sequence ID" value="NZ_FQVG01000022.1"/>
</dbReference>
<evidence type="ECO:0000313" key="1">
    <source>
        <dbReference type="EMBL" id="SHE89569.1"/>
    </source>
</evidence>